<reference evidence="1" key="1">
    <citation type="journal article" date="2020" name="Stud. Mycol.">
        <title>101 Dothideomycetes genomes: a test case for predicting lifestyles and emergence of pathogens.</title>
        <authorList>
            <person name="Haridas S."/>
            <person name="Albert R."/>
            <person name="Binder M."/>
            <person name="Bloem J."/>
            <person name="Labutti K."/>
            <person name="Salamov A."/>
            <person name="Andreopoulos B."/>
            <person name="Baker S."/>
            <person name="Barry K."/>
            <person name="Bills G."/>
            <person name="Bluhm B."/>
            <person name="Cannon C."/>
            <person name="Castanera R."/>
            <person name="Culley D."/>
            <person name="Daum C."/>
            <person name="Ezra D."/>
            <person name="Gonzalez J."/>
            <person name="Henrissat B."/>
            <person name="Kuo A."/>
            <person name="Liang C."/>
            <person name="Lipzen A."/>
            <person name="Lutzoni F."/>
            <person name="Magnuson J."/>
            <person name="Mondo S."/>
            <person name="Nolan M."/>
            <person name="Ohm R."/>
            <person name="Pangilinan J."/>
            <person name="Park H.-J."/>
            <person name="Ramirez L."/>
            <person name="Alfaro M."/>
            <person name="Sun H."/>
            <person name="Tritt A."/>
            <person name="Yoshinaga Y."/>
            <person name="Zwiers L.-H."/>
            <person name="Turgeon B."/>
            <person name="Goodwin S."/>
            <person name="Spatafora J."/>
            <person name="Crous P."/>
            <person name="Grigoriev I."/>
        </authorList>
    </citation>
    <scope>NUCLEOTIDE SEQUENCE</scope>
    <source>
        <strain evidence="1">CBS 525.71</strain>
    </source>
</reference>
<evidence type="ECO:0000313" key="1">
    <source>
        <dbReference type="EMBL" id="KAF2627006.1"/>
    </source>
</evidence>
<name>A0ACB6RY91_9PLEO</name>
<gene>
    <name evidence="1" type="ORF">BU25DRAFT_368599</name>
</gene>
<keyword evidence="2" id="KW-1185">Reference proteome</keyword>
<organism evidence="1 2">
    <name type="scientific">Macroventuria anomochaeta</name>
    <dbReference type="NCBI Taxonomy" id="301207"/>
    <lineage>
        <taxon>Eukaryota</taxon>
        <taxon>Fungi</taxon>
        <taxon>Dikarya</taxon>
        <taxon>Ascomycota</taxon>
        <taxon>Pezizomycotina</taxon>
        <taxon>Dothideomycetes</taxon>
        <taxon>Pleosporomycetidae</taxon>
        <taxon>Pleosporales</taxon>
        <taxon>Pleosporineae</taxon>
        <taxon>Didymellaceae</taxon>
        <taxon>Macroventuria</taxon>
    </lineage>
</organism>
<evidence type="ECO:0000313" key="2">
    <source>
        <dbReference type="Proteomes" id="UP000799754"/>
    </source>
</evidence>
<dbReference type="EMBL" id="MU006718">
    <property type="protein sequence ID" value="KAF2627006.1"/>
    <property type="molecule type" value="Genomic_DNA"/>
</dbReference>
<accession>A0ACB6RY91</accession>
<comment type="caution">
    <text evidence="1">The sequence shown here is derived from an EMBL/GenBank/DDBJ whole genome shotgun (WGS) entry which is preliminary data.</text>
</comment>
<dbReference type="Proteomes" id="UP000799754">
    <property type="component" value="Unassembled WGS sequence"/>
</dbReference>
<protein>
    <submittedName>
        <fullName evidence="1">SPX-domain-containing protein</fullName>
    </submittedName>
</protein>
<proteinExistence type="predicted"/>
<sequence length="832" mass="94137">MKFGSTLRKSVYPPWKAQYIDYDKLKKLLKDNEDDDSWTAEDESAFVDELANVQLEKVHNFIIDISQKLRDRTSACEKKLEPLAVGLKTDDQEGKEGKEGKEAQEGKDAKEAKQGPKASSSTSGSGLFSDVVKHGEAAKKRPELSRAEREKLLKDVLAELDKVTKEVKELEGFSRINFTALIKATKKHDKLRGKSYKLRPFIDARIARHPLHTEDASPLLYRLSALYSFVRQSLEGRSKEALSFSESSTAAGEGFRSYKFWVHMDNLFEVKTVILRRLPVLVYNPQSARVAEGTQRDPTITSIYFDNPNFSLYSDKVNGKEDASSLRLRWYGQLSEKPEIMFEKKVIKEGNASEEVRFPIKAKYIQSFLEDKYHMEKSVEKLEYRPNKDQAKIDNLKKAVEDIQGFIREKDLQPVLRANYTRTAFQIPGNDSVRISLDTNLALIREDALDMDRPCREPDDWHRRDIDNANMEFPFRAIKKGEIHKFPFALLEIKVKGVKKYEWVEDLMHSHLVKEAPRFSKFVHGVARLFEDNVNTFPFWLSEVEDDIRKEPEQAFDDEQERKRRAAEDEFAVGSLFGTAASPSFRRSVTSPVGSPAAARSAPKRGSAAQVAPSTAAHSMPVTRLPASHREPARANEDPDSDEEGTSFASPYANNGKSNGLANLFPSFSTSKYAKKQQRRVQLPPGISAPGVWIKDQGPVRVEAKVWLANQRTFIKWQHVSVLLASLSLGLYNAAGEGNNIARALAVVYTSIAVFALAWGYTMYWYRSKLIRERSGKDFDALTGPLVVAVGLVLALCLNFGFKYRALVEQKHAHHHGHANGTFVSEHMELKL</sequence>